<keyword evidence="4 12" id="KW-0663">Pyridoxal phosphate</keyword>
<feature type="binding site" evidence="12">
    <location>
        <position position="361"/>
    </location>
    <ligand>
        <name>substrate</name>
    </ligand>
</feature>
<dbReference type="EMBL" id="JAEEGC010000007">
    <property type="protein sequence ID" value="MBV7271694.1"/>
    <property type="molecule type" value="Genomic_DNA"/>
</dbReference>
<feature type="binding site" evidence="12">
    <location>
        <position position="247"/>
    </location>
    <ligand>
        <name>pyridoxal 5'-phosphate</name>
        <dbReference type="ChEBI" id="CHEBI:597326"/>
    </ligand>
</feature>
<evidence type="ECO:0000256" key="11">
    <source>
        <dbReference type="ARBA" id="ARBA00074972"/>
    </source>
</evidence>
<feature type="binding site" evidence="12">
    <location>
        <position position="389"/>
    </location>
    <ligand>
        <name>pyridoxal 5'-phosphate</name>
        <dbReference type="ChEBI" id="CHEBI:597326"/>
    </ligand>
</feature>
<name>A0A949TWJ0_9CLOT</name>
<feature type="binding site" evidence="12">
    <location>
        <position position="389"/>
    </location>
    <ligand>
        <name>substrate</name>
    </ligand>
</feature>
<feature type="domain" description="Orn/DAP/Arg decarboxylase 2 C-terminal" evidence="13">
    <location>
        <begin position="36"/>
        <end position="387"/>
    </location>
</feature>
<comment type="subunit">
    <text evidence="12">Homodimer.</text>
</comment>
<evidence type="ECO:0000259" key="14">
    <source>
        <dbReference type="Pfam" id="PF02784"/>
    </source>
</evidence>
<evidence type="ECO:0000256" key="10">
    <source>
        <dbReference type="ARBA" id="ARBA00066427"/>
    </source>
</evidence>
<dbReference type="InterPro" id="IPR002986">
    <property type="entry name" value="DAP_deCOOHase_LysA"/>
</dbReference>
<dbReference type="EC" id="4.1.1.20" evidence="10 12"/>
<evidence type="ECO:0000256" key="5">
    <source>
        <dbReference type="ARBA" id="ARBA00023154"/>
    </source>
</evidence>
<dbReference type="PANTHER" id="PTHR43727">
    <property type="entry name" value="DIAMINOPIMELATE DECARBOXYLASE"/>
    <property type="match status" value="1"/>
</dbReference>
<reference evidence="15" key="1">
    <citation type="submission" date="2020-12" db="EMBL/GenBank/DDBJ databases">
        <title>Clostridium thailandense sp. nov., a novel acetogenic bacterium isolated from peat land soil in Thailand.</title>
        <authorList>
            <person name="Chaikitkaew S."/>
            <person name="Birkeland N.K."/>
        </authorList>
    </citation>
    <scope>NUCLEOTIDE SEQUENCE</scope>
    <source>
        <strain evidence="15">PL3</strain>
    </source>
</reference>
<comment type="cofactor">
    <cofactor evidence="1 12">
        <name>pyridoxal 5'-phosphate</name>
        <dbReference type="ChEBI" id="CHEBI:597326"/>
    </cofactor>
</comment>
<dbReference type="RefSeq" id="WP_218318725.1">
    <property type="nucleotide sequence ID" value="NZ_JAEEGC010000007.1"/>
</dbReference>
<comment type="similarity">
    <text evidence="9 12">Belongs to the Orn/Lys/Arg decarboxylase class-II family. LysA subfamily.</text>
</comment>
<evidence type="ECO:0000313" key="15">
    <source>
        <dbReference type="EMBL" id="MBV7271694.1"/>
    </source>
</evidence>
<dbReference type="PANTHER" id="PTHR43727:SF2">
    <property type="entry name" value="GROUP IV DECARBOXYLASE"/>
    <property type="match status" value="1"/>
</dbReference>
<keyword evidence="6 12" id="KW-0456">Lyase</keyword>
<evidence type="ECO:0000259" key="13">
    <source>
        <dbReference type="Pfam" id="PF00278"/>
    </source>
</evidence>
<dbReference type="AlphaFoldDB" id="A0A949TWJ0"/>
<feature type="domain" description="Orn/DAP/Arg decarboxylase 2 N-terminal" evidence="14">
    <location>
        <begin position="40"/>
        <end position="295"/>
    </location>
</feature>
<keyword evidence="16" id="KW-1185">Reference proteome</keyword>
<dbReference type="GO" id="GO:0030170">
    <property type="term" value="F:pyridoxal phosphate binding"/>
    <property type="evidence" value="ECO:0007669"/>
    <property type="project" value="UniProtKB-UniRule"/>
</dbReference>
<comment type="caution">
    <text evidence="15">The sequence shown here is derived from an EMBL/GenBank/DDBJ whole genome shotgun (WGS) entry which is preliminary data.</text>
</comment>
<dbReference type="NCBIfam" id="TIGR01048">
    <property type="entry name" value="lysA"/>
    <property type="match status" value="1"/>
</dbReference>
<dbReference type="GO" id="GO:0009089">
    <property type="term" value="P:lysine biosynthetic process via diaminopimelate"/>
    <property type="evidence" value="ECO:0007669"/>
    <property type="project" value="UniProtKB-UniRule"/>
</dbReference>
<dbReference type="Proteomes" id="UP000694308">
    <property type="component" value="Unassembled WGS sequence"/>
</dbReference>
<dbReference type="FunFam" id="2.40.37.10:FF:000003">
    <property type="entry name" value="Diaminopimelate decarboxylase"/>
    <property type="match status" value="1"/>
</dbReference>
<organism evidence="15 16">
    <name type="scientific">Clostridium thailandense</name>
    <dbReference type="NCBI Taxonomy" id="2794346"/>
    <lineage>
        <taxon>Bacteria</taxon>
        <taxon>Bacillati</taxon>
        <taxon>Bacillota</taxon>
        <taxon>Clostridia</taxon>
        <taxon>Eubacteriales</taxon>
        <taxon>Clostridiaceae</taxon>
        <taxon>Clostridium</taxon>
    </lineage>
</organism>
<evidence type="ECO:0000256" key="2">
    <source>
        <dbReference type="ARBA" id="ARBA00022605"/>
    </source>
</evidence>
<feature type="binding site" evidence="12">
    <location>
        <begin position="289"/>
        <end position="292"/>
    </location>
    <ligand>
        <name>pyridoxal 5'-phosphate</name>
        <dbReference type="ChEBI" id="CHEBI:597326"/>
    </ligand>
</feature>
<gene>
    <name evidence="12 15" type="primary">lysA</name>
    <name evidence="15" type="ORF">I6U48_02040</name>
</gene>
<dbReference type="PROSITE" id="PS00879">
    <property type="entry name" value="ODR_DC_2_2"/>
    <property type="match status" value="1"/>
</dbReference>
<sequence>MRLVGTMEIKDNNLYIGEVSTIELVKKFGTPLYVVDEDLVRNQCRRYYDSFKVKEKGNKVAYAGKAFLTLAMCQIIDSQGLCLDVVSGGELYTAWKSGFPMEKVYFHGNNKTLEEIDMGINLNVGRFVVDNFYEIEKINAIAKEKNKVQKVLLRITPGIEAHTHEYIKTGQIDSKFGFTVLNNKTIDAVQKAIELTNIELVGLHCHIGSQIFDTKPYEDEVEIMLALVKSIKDETGYQVEELDLGGGFGIYYTPEDTPKKIEDFCEVVLNKAENVAKELGMSLPILVIEPGRSIVGNAGTTLYTVGSIKEIPDIRKYVAVDGGMTDNIRPALYNARYECVIANKVESSSKEIVTISGKCCESGDILLNNVEIPEAESGDILAVLTTGAYGYSMSSNYNKIPKPAVVLVKNGEDKLICKRQTFEEIIENELSLK</sequence>
<comment type="function">
    <text evidence="12">Specifically catalyzes the decarboxylation of meso-diaminopimelate (meso-DAP) to L-lysine.</text>
</comment>
<proteinExistence type="inferred from homology"/>
<keyword evidence="5 12" id="KW-0457">Lysine biosynthesis</keyword>
<evidence type="ECO:0000256" key="1">
    <source>
        <dbReference type="ARBA" id="ARBA00001933"/>
    </source>
</evidence>
<dbReference type="InterPro" id="IPR022643">
    <property type="entry name" value="De-COase2_C"/>
</dbReference>
<dbReference type="InterPro" id="IPR022644">
    <property type="entry name" value="De-COase2_N"/>
</dbReference>
<comment type="pathway">
    <text evidence="8 12">Amino-acid biosynthesis; L-lysine biosynthesis via DAP pathway; L-lysine from DL-2,6-diaminopimelate: step 1/1.</text>
</comment>
<evidence type="ECO:0000256" key="3">
    <source>
        <dbReference type="ARBA" id="ARBA00022793"/>
    </source>
</evidence>
<dbReference type="GO" id="GO:0008836">
    <property type="term" value="F:diaminopimelate decarboxylase activity"/>
    <property type="evidence" value="ECO:0007669"/>
    <property type="project" value="UniProtKB-UniRule"/>
</dbReference>
<comment type="catalytic activity">
    <reaction evidence="7 12">
        <text>meso-2,6-diaminopimelate + H(+) = L-lysine + CO2</text>
        <dbReference type="Rhea" id="RHEA:15101"/>
        <dbReference type="ChEBI" id="CHEBI:15378"/>
        <dbReference type="ChEBI" id="CHEBI:16526"/>
        <dbReference type="ChEBI" id="CHEBI:32551"/>
        <dbReference type="ChEBI" id="CHEBI:57791"/>
        <dbReference type="EC" id="4.1.1.20"/>
    </reaction>
</comment>
<feature type="binding site" evidence="12">
    <location>
        <position position="292"/>
    </location>
    <ligand>
        <name>substrate</name>
    </ligand>
</feature>
<accession>A0A949TWJ0</accession>
<dbReference type="InterPro" id="IPR022657">
    <property type="entry name" value="De-COase2_CS"/>
</dbReference>
<dbReference type="CDD" id="cd06828">
    <property type="entry name" value="PLPDE_III_DapDC"/>
    <property type="match status" value="1"/>
</dbReference>
<evidence type="ECO:0000256" key="8">
    <source>
        <dbReference type="ARBA" id="ARBA00060643"/>
    </source>
</evidence>
<keyword evidence="2 12" id="KW-0028">Amino-acid biosynthesis</keyword>
<keyword evidence="3 12" id="KW-0210">Decarboxylase</keyword>
<evidence type="ECO:0000256" key="6">
    <source>
        <dbReference type="ARBA" id="ARBA00023239"/>
    </source>
</evidence>
<dbReference type="FunFam" id="3.20.20.10:FF:000003">
    <property type="entry name" value="Diaminopimelate decarboxylase"/>
    <property type="match status" value="1"/>
</dbReference>
<feature type="modified residue" description="N6-(pyridoxal phosphate)lysine" evidence="12">
    <location>
        <position position="65"/>
    </location>
</feature>
<dbReference type="Pfam" id="PF02784">
    <property type="entry name" value="Orn_Arg_deC_N"/>
    <property type="match status" value="1"/>
</dbReference>
<feature type="binding site" evidence="12">
    <location>
        <position position="333"/>
    </location>
    <ligand>
        <name>substrate</name>
    </ligand>
</feature>
<evidence type="ECO:0000256" key="7">
    <source>
        <dbReference type="ARBA" id="ARBA00050464"/>
    </source>
</evidence>
<evidence type="ECO:0000256" key="4">
    <source>
        <dbReference type="ARBA" id="ARBA00022898"/>
    </source>
</evidence>
<feature type="binding site" evidence="12">
    <location>
        <position position="329"/>
    </location>
    <ligand>
        <name>substrate</name>
    </ligand>
</feature>
<evidence type="ECO:0000256" key="12">
    <source>
        <dbReference type="HAMAP-Rule" id="MF_02120"/>
    </source>
</evidence>
<protein>
    <recommendedName>
        <fullName evidence="11 12">Diaminopimelate decarboxylase</fullName>
        <shortName evidence="12">DAP decarboxylase</shortName>
        <shortName evidence="12">DAPDC</shortName>
        <ecNumber evidence="10 12">4.1.1.20</ecNumber>
    </recommendedName>
</protein>
<evidence type="ECO:0000313" key="16">
    <source>
        <dbReference type="Proteomes" id="UP000694308"/>
    </source>
</evidence>
<dbReference type="Pfam" id="PF00278">
    <property type="entry name" value="Orn_DAP_Arg_deC"/>
    <property type="match status" value="1"/>
</dbReference>
<evidence type="ECO:0000256" key="9">
    <source>
        <dbReference type="ARBA" id="ARBA00060983"/>
    </source>
</evidence>
<dbReference type="HAMAP" id="MF_02120">
    <property type="entry name" value="LysA"/>
    <property type="match status" value="1"/>
</dbReference>